<evidence type="ECO:0000256" key="1">
    <source>
        <dbReference type="SAM" id="MobiDB-lite"/>
    </source>
</evidence>
<protein>
    <submittedName>
        <fullName evidence="2">Uncharacterized protein</fullName>
    </submittedName>
</protein>
<evidence type="ECO:0000313" key="2">
    <source>
        <dbReference type="EMBL" id="RAK29286.1"/>
    </source>
</evidence>
<proteinExistence type="predicted"/>
<feature type="region of interest" description="Disordered" evidence="1">
    <location>
        <begin position="1"/>
        <end position="31"/>
    </location>
</feature>
<reference evidence="2 3" key="1">
    <citation type="submission" date="2018-06" db="EMBL/GenBank/DDBJ databases">
        <title>Genomic Encyclopedia of Type Strains, Phase III (KMG-III): the genomes of soil and plant-associated and newly described type strains.</title>
        <authorList>
            <person name="Whitman W."/>
        </authorList>
    </citation>
    <scope>NUCLEOTIDE SEQUENCE [LARGE SCALE GENOMIC DNA]</scope>
    <source>
        <strain evidence="2 3">CGMCC 4.7090</strain>
    </source>
</reference>
<sequence length="31" mass="3566">MGDDVDDHAQPELVRPREQSVEISEITEDRV</sequence>
<keyword evidence="3" id="KW-1185">Reference proteome</keyword>
<feature type="compositionally biased region" description="Basic and acidic residues" evidence="1">
    <location>
        <begin position="7"/>
        <end position="20"/>
    </location>
</feature>
<organism evidence="2 3">
    <name type="scientific">Actinoplanes lutulentus</name>
    <dbReference type="NCBI Taxonomy" id="1287878"/>
    <lineage>
        <taxon>Bacteria</taxon>
        <taxon>Bacillati</taxon>
        <taxon>Actinomycetota</taxon>
        <taxon>Actinomycetes</taxon>
        <taxon>Micromonosporales</taxon>
        <taxon>Micromonosporaceae</taxon>
        <taxon>Actinoplanes</taxon>
    </lineage>
</organism>
<dbReference type="Proteomes" id="UP000249341">
    <property type="component" value="Unassembled WGS sequence"/>
</dbReference>
<name>A0A327Z5M7_9ACTN</name>
<comment type="caution">
    <text evidence="2">The sequence shown here is derived from an EMBL/GenBank/DDBJ whole genome shotgun (WGS) entry which is preliminary data.</text>
</comment>
<evidence type="ECO:0000313" key="3">
    <source>
        <dbReference type="Proteomes" id="UP000249341"/>
    </source>
</evidence>
<accession>A0A327Z5M7</accession>
<dbReference type="AlphaFoldDB" id="A0A327Z5M7"/>
<dbReference type="EMBL" id="QLMJ01000018">
    <property type="protein sequence ID" value="RAK29286.1"/>
    <property type="molecule type" value="Genomic_DNA"/>
</dbReference>
<gene>
    <name evidence="2" type="ORF">B0I29_11878</name>
</gene>